<name>A0A1J4KFR2_9EUKA</name>
<proteinExistence type="predicted"/>
<dbReference type="PROSITE" id="PS50011">
    <property type="entry name" value="PROTEIN_KINASE_DOM"/>
    <property type="match status" value="1"/>
</dbReference>
<evidence type="ECO:0000256" key="2">
    <source>
        <dbReference type="ARBA" id="ARBA00022679"/>
    </source>
</evidence>
<protein>
    <submittedName>
        <fullName evidence="9">CMGC family protein kinase</fullName>
    </submittedName>
</protein>
<evidence type="ECO:0000256" key="7">
    <source>
        <dbReference type="SAM" id="MobiDB-lite"/>
    </source>
</evidence>
<evidence type="ECO:0000256" key="1">
    <source>
        <dbReference type="ARBA" id="ARBA00022527"/>
    </source>
</evidence>
<feature type="compositionally biased region" description="Low complexity" evidence="7">
    <location>
        <begin position="295"/>
        <end position="306"/>
    </location>
</feature>
<evidence type="ECO:0000256" key="6">
    <source>
        <dbReference type="PROSITE-ProRule" id="PRU10141"/>
    </source>
</evidence>
<keyword evidence="3 6" id="KW-0547">Nucleotide-binding</keyword>
<organism evidence="9 10">
    <name type="scientific">Tritrichomonas foetus</name>
    <dbReference type="NCBI Taxonomy" id="1144522"/>
    <lineage>
        <taxon>Eukaryota</taxon>
        <taxon>Metamonada</taxon>
        <taxon>Parabasalia</taxon>
        <taxon>Tritrichomonadida</taxon>
        <taxon>Tritrichomonadidae</taxon>
        <taxon>Tritrichomonas</taxon>
    </lineage>
</organism>
<dbReference type="InterPro" id="IPR011009">
    <property type="entry name" value="Kinase-like_dom_sf"/>
</dbReference>
<dbReference type="InterPro" id="IPR050117">
    <property type="entry name" value="MAPK"/>
</dbReference>
<feature type="domain" description="Protein kinase" evidence="8">
    <location>
        <begin position="4"/>
        <end position="285"/>
    </location>
</feature>
<dbReference type="Gene3D" id="3.30.200.20">
    <property type="entry name" value="Phosphorylase Kinase, domain 1"/>
    <property type="match status" value="1"/>
</dbReference>
<dbReference type="SUPFAM" id="SSF56112">
    <property type="entry name" value="Protein kinase-like (PK-like)"/>
    <property type="match status" value="1"/>
</dbReference>
<evidence type="ECO:0000259" key="8">
    <source>
        <dbReference type="PROSITE" id="PS50011"/>
    </source>
</evidence>
<keyword evidence="4 9" id="KW-0418">Kinase</keyword>
<dbReference type="OrthoDB" id="2158884at2759"/>
<dbReference type="PROSITE" id="PS00107">
    <property type="entry name" value="PROTEIN_KINASE_ATP"/>
    <property type="match status" value="1"/>
</dbReference>
<feature type="region of interest" description="Disordered" evidence="7">
    <location>
        <begin position="375"/>
        <end position="398"/>
    </location>
</feature>
<dbReference type="FunFam" id="1.10.510.10:FF:000624">
    <property type="entry name" value="Mitogen-activated protein kinase"/>
    <property type="match status" value="1"/>
</dbReference>
<feature type="compositionally biased region" description="Polar residues" evidence="7">
    <location>
        <begin position="376"/>
        <end position="398"/>
    </location>
</feature>
<evidence type="ECO:0000313" key="10">
    <source>
        <dbReference type="Proteomes" id="UP000179807"/>
    </source>
</evidence>
<dbReference type="Pfam" id="PF00069">
    <property type="entry name" value="Pkinase"/>
    <property type="match status" value="1"/>
</dbReference>
<dbReference type="AlphaFoldDB" id="A0A1J4KFR2"/>
<feature type="binding site" evidence="6">
    <location>
        <position position="34"/>
    </location>
    <ligand>
        <name>ATP</name>
        <dbReference type="ChEBI" id="CHEBI:30616"/>
    </ligand>
</feature>
<dbReference type="VEuPathDB" id="TrichDB:TRFO_23323"/>
<keyword evidence="10" id="KW-1185">Reference proteome</keyword>
<accession>A0A1J4KFR2</accession>
<keyword evidence="5 6" id="KW-0067">ATP-binding</keyword>
<dbReference type="SMART" id="SM00220">
    <property type="entry name" value="S_TKc"/>
    <property type="match status" value="1"/>
</dbReference>
<dbReference type="FunFam" id="3.30.200.20:FF:000545">
    <property type="entry name" value="CMGC family protein kinase"/>
    <property type="match status" value="1"/>
</dbReference>
<dbReference type="CDD" id="cd07830">
    <property type="entry name" value="STKc_MAK_like"/>
    <property type="match status" value="1"/>
</dbReference>
<feature type="region of interest" description="Disordered" evidence="7">
    <location>
        <begin position="283"/>
        <end position="306"/>
    </location>
</feature>
<dbReference type="PANTHER" id="PTHR24055">
    <property type="entry name" value="MITOGEN-ACTIVATED PROTEIN KINASE"/>
    <property type="match status" value="1"/>
</dbReference>
<dbReference type="Proteomes" id="UP000179807">
    <property type="component" value="Unassembled WGS sequence"/>
</dbReference>
<feature type="region of interest" description="Disordered" evidence="7">
    <location>
        <begin position="330"/>
        <end position="362"/>
    </location>
</feature>
<dbReference type="GO" id="GO:0005524">
    <property type="term" value="F:ATP binding"/>
    <property type="evidence" value="ECO:0007669"/>
    <property type="project" value="UniProtKB-UniRule"/>
</dbReference>
<evidence type="ECO:0000256" key="5">
    <source>
        <dbReference type="ARBA" id="ARBA00022840"/>
    </source>
</evidence>
<dbReference type="Gene3D" id="1.10.510.10">
    <property type="entry name" value="Transferase(Phosphotransferase) domain 1"/>
    <property type="match status" value="1"/>
</dbReference>
<keyword evidence="1" id="KW-0723">Serine/threonine-protein kinase</keyword>
<dbReference type="GO" id="GO:0004674">
    <property type="term" value="F:protein serine/threonine kinase activity"/>
    <property type="evidence" value="ECO:0007669"/>
    <property type="project" value="UniProtKB-KW"/>
</dbReference>
<comment type="caution">
    <text evidence="9">The sequence shown here is derived from an EMBL/GenBank/DDBJ whole genome shotgun (WGS) entry which is preliminary data.</text>
</comment>
<sequence length="444" mass="50405">MRRFEELEVVGDGAFGVVTKCRDKETGELVAIKKIKKRFNSFDECLQLKEVKSLRKIKHQNVIKLLQVFRENEFLYLVFELMGRSLLKTINEVGGYKDDEVRSMMKQILTGLAYVHRQGFFHRDMKPDNVLWKDNDYKVLKIGDFGLAREIRSRPPYTEYVSTRWYRAPEIILRSENYNSPVDIWATAVIMAELYTARPLFQGNSESDQLYKIFAILGTPNSKTWPDGIRLATKTGFRFSNTVGSGLAAAVPNASRDALDLMTEMLRFDPARRPSAAQALQHRFFKDDDDEKKNNNINSDNIKNVNLSNSFNISNNSSMNIYSNSNSNYNSNLNSNNNSGDEDNGESIITTSSRPNKNDMKLDDILSTFVKKDSDMTNTYSGRNESASTNTSGRQGYSYSSLAPSANYSNSPQSNINRAMNMSALAKEPNLVTEFDSDELFGKY</sequence>
<gene>
    <name evidence="9" type="ORF">TRFO_23323</name>
</gene>
<dbReference type="RefSeq" id="XP_068361325.1">
    <property type="nucleotide sequence ID" value="XM_068503085.1"/>
</dbReference>
<keyword evidence="2" id="KW-0808">Transferase</keyword>
<evidence type="ECO:0000313" key="9">
    <source>
        <dbReference type="EMBL" id="OHT08189.1"/>
    </source>
</evidence>
<dbReference type="InterPro" id="IPR017441">
    <property type="entry name" value="Protein_kinase_ATP_BS"/>
</dbReference>
<dbReference type="EMBL" id="MLAK01000674">
    <property type="protein sequence ID" value="OHT08189.1"/>
    <property type="molecule type" value="Genomic_DNA"/>
</dbReference>
<dbReference type="GeneID" id="94837789"/>
<feature type="compositionally biased region" description="Low complexity" evidence="7">
    <location>
        <begin position="330"/>
        <end position="339"/>
    </location>
</feature>
<dbReference type="InterPro" id="IPR000719">
    <property type="entry name" value="Prot_kinase_dom"/>
</dbReference>
<evidence type="ECO:0000256" key="4">
    <source>
        <dbReference type="ARBA" id="ARBA00022777"/>
    </source>
</evidence>
<evidence type="ECO:0000256" key="3">
    <source>
        <dbReference type="ARBA" id="ARBA00022741"/>
    </source>
</evidence>
<reference evidence="9" key="1">
    <citation type="submission" date="2016-10" db="EMBL/GenBank/DDBJ databases">
        <authorList>
            <person name="Benchimol M."/>
            <person name="Almeida L.G."/>
            <person name="Vasconcelos A.T."/>
            <person name="Perreira-Neves A."/>
            <person name="Rosa I.A."/>
            <person name="Tasca T."/>
            <person name="Bogo M.R."/>
            <person name="de Souza W."/>
        </authorList>
    </citation>
    <scope>NUCLEOTIDE SEQUENCE [LARGE SCALE GENOMIC DNA]</scope>
    <source>
        <strain evidence="9">K</strain>
    </source>
</reference>